<feature type="domain" description="HTH merR-type" evidence="2">
    <location>
        <begin position="1"/>
        <end position="69"/>
    </location>
</feature>
<dbReference type="InterPro" id="IPR047057">
    <property type="entry name" value="MerR_fam"/>
</dbReference>
<evidence type="ECO:0000313" key="3">
    <source>
        <dbReference type="EMBL" id="MBP2384376.1"/>
    </source>
</evidence>
<reference evidence="3 4" key="1">
    <citation type="submission" date="2021-03" db="EMBL/GenBank/DDBJ databases">
        <title>Sequencing the genomes of 1000 actinobacteria strains.</title>
        <authorList>
            <person name="Klenk H.-P."/>
        </authorList>
    </citation>
    <scope>NUCLEOTIDE SEQUENCE [LARGE SCALE GENOMIC DNA]</scope>
    <source>
        <strain evidence="3 4">DSM 14566</strain>
    </source>
</reference>
<dbReference type="SMART" id="SM00422">
    <property type="entry name" value="HTH_MERR"/>
    <property type="match status" value="1"/>
</dbReference>
<evidence type="ECO:0000256" key="1">
    <source>
        <dbReference type="ARBA" id="ARBA00023125"/>
    </source>
</evidence>
<protein>
    <submittedName>
        <fullName evidence="3">DNA-binding transcriptional MerR regulator</fullName>
    </submittedName>
</protein>
<gene>
    <name evidence="3" type="ORF">JOF43_004365</name>
</gene>
<evidence type="ECO:0000259" key="2">
    <source>
        <dbReference type="PROSITE" id="PS50937"/>
    </source>
</evidence>
<dbReference type="PANTHER" id="PTHR30204:SF0">
    <property type="entry name" value="REDOX-SENSITIVE TRANSCRIPTIONAL ACTIVATOR SOXR"/>
    <property type="match status" value="1"/>
</dbReference>
<dbReference type="RefSeq" id="WP_209905231.1">
    <property type="nucleotide sequence ID" value="NZ_BAAAJW010000013.1"/>
</dbReference>
<dbReference type="PROSITE" id="PS00552">
    <property type="entry name" value="HTH_MERR_1"/>
    <property type="match status" value="1"/>
</dbReference>
<proteinExistence type="predicted"/>
<dbReference type="EMBL" id="JAGIOD010000002">
    <property type="protein sequence ID" value="MBP2384376.1"/>
    <property type="molecule type" value="Genomic_DNA"/>
</dbReference>
<dbReference type="SUPFAM" id="SSF46955">
    <property type="entry name" value="Putative DNA-binding domain"/>
    <property type="match status" value="1"/>
</dbReference>
<dbReference type="InterPro" id="IPR000551">
    <property type="entry name" value="MerR-type_HTH_dom"/>
</dbReference>
<dbReference type="Proteomes" id="UP001519290">
    <property type="component" value="Unassembled WGS sequence"/>
</dbReference>
<keyword evidence="4" id="KW-1185">Reference proteome</keyword>
<comment type="caution">
    <text evidence="3">The sequence shown here is derived from an EMBL/GenBank/DDBJ whole genome shotgun (WGS) entry which is preliminary data.</text>
</comment>
<organism evidence="3 4">
    <name type="scientific">Brachybacterium sacelli</name>
    <dbReference type="NCBI Taxonomy" id="173364"/>
    <lineage>
        <taxon>Bacteria</taxon>
        <taxon>Bacillati</taxon>
        <taxon>Actinomycetota</taxon>
        <taxon>Actinomycetes</taxon>
        <taxon>Micrococcales</taxon>
        <taxon>Dermabacteraceae</taxon>
        <taxon>Brachybacterium</taxon>
    </lineage>
</organism>
<dbReference type="PROSITE" id="PS50937">
    <property type="entry name" value="HTH_MERR_2"/>
    <property type="match status" value="1"/>
</dbReference>
<dbReference type="InterPro" id="IPR009061">
    <property type="entry name" value="DNA-bd_dom_put_sf"/>
</dbReference>
<dbReference type="PRINTS" id="PR00040">
    <property type="entry name" value="HTHMERR"/>
</dbReference>
<dbReference type="PANTHER" id="PTHR30204">
    <property type="entry name" value="REDOX-CYCLING DRUG-SENSING TRANSCRIPTIONAL ACTIVATOR SOXR"/>
    <property type="match status" value="1"/>
</dbReference>
<accession>A0ABS4X7Q1</accession>
<evidence type="ECO:0000313" key="4">
    <source>
        <dbReference type="Proteomes" id="UP001519290"/>
    </source>
</evidence>
<name>A0ABS4X7Q1_9MICO</name>
<dbReference type="GO" id="GO:0003677">
    <property type="term" value="F:DNA binding"/>
    <property type="evidence" value="ECO:0007669"/>
    <property type="project" value="UniProtKB-KW"/>
</dbReference>
<sequence>MQFSTGEAAARAGVASSALRYWERQGLVAPARHGGQRRYGRAEMRRIALLKLAGTLGFRLTAAATVLDASPRQRRHAAEEEIQRLDHLIENARGARELLASARDCPESHQASACPSMQGALDLLLDGVDPTILRDLDQPGR</sequence>
<dbReference type="Pfam" id="PF13411">
    <property type="entry name" value="MerR_1"/>
    <property type="match status" value="1"/>
</dbReference>
<keyword evidence="1 3" id="KW-0238">DNA-binding</keyword>
<dbReference type="Gene3D" id="1.10.1660.10">
    <property type="match status" value="1"/>
</dbReference>